<dbReference type="SUPFAM" id="SSF47598">
    <property type="entry name" value="Ribbon-helix-helix"/>
    <property type="match status" value="1"/>
</dbReference>
<proteinExistence type="predicted"/>
<name>A0ABQ6QF28_9GAMM</name>
<dbReference type="InterPro" id="IPR005569">
    <property type="entry name" value="Arc_DNA-bd_dom"/>
</dbReference>
<dbReference type="RefSeq" id="WP_279906509.1">
    <property type="nucleotide sequence ID" value="NZ_BTRJ01000034.1"/>
</dbReference>
<feature type="domain" description="Arc-like DNA binding" evidence="1">
    <location>
        <begin position="89"/>
        <end position="109"/>
    </location>
</feature>
<evidence type="ECO:0000313" key="2">
    <source>
        <dbReference type="EMBL" id="GMR28792.1"/>
    </source>
</evidence>
<accession>A0ABQ6QF28</accession>
<dbReference type="Proteomes" id="UP001306668">
    <property type="component" value="Unassembled WGS sequence"/>
</dbReference>
<evidence type="ECO:0000313" key="3">
    <source>
        <dbReference type="Proteomes" id="UP001306668"/>
    </source>
</evidence>
<keyword evidence="3" id="KW-1185">Reference proteome</keyword>
<evidence type="ECO:0000259" key="1">
    <source>
        <dbReference type="Pfam" id="PF03869"/>
    </source>
</evidence>
<dbReference type="Pfam" id="PF03869">
    <property type="entry name" value="Arc"/>
    <property type="match status" value="1"/>
</dbReference>
<gene>
    <name evidence="2" type="ORF">STENOSP10_30130</name>
</gene>
<sequence length="130" mass="14691">MLNAYRGTYDMPENDNTETSILLPIRLSIEGDYLLRTSQKGYAIGNLTQRILAAIDGVDLQTVKVEARPKRPYKQKNAATKQDYQITTIRMPSEVREKLRAVAEAREISVSILVDGAVRKFYKEKKAKGS</sequence>
<dbReference type="InterPro" id="IPR010985">
    <property type="entry name" value="Ribbon_hlx_hlx"/>
</dbReference>
<reference evidence="3" key="1">
    <citation type="submission" date="2023-07" db="EMBL/GenBank/DDBJ databases">
        <title>Genome sequence of Stenotrophomonas sp. Alg010 isolated from Sargassum waste.</title>
        <authorList>
            <person name="Mohapatra"/>
            <person name="B.R."/>
        </authorList>
    </citation>
    <scope>NUCLEOTIDE SEQUENCE [LARGE SCALE GENOMIC DNA]</scope>
    <source>
        <strain evidence="3">Alg010</strain>
    </source>
</reference>
<protein>
    <recommendedName>
        <fullName evidence="1">Arc-like DNA binding domain-containing protein</fullName>
    </recommendedName>
</protein>
<organism evidence="2 3">
    <name type="scientific">Stenotrophomonas sepilia</name>
    <dbReference type="NCBI Taxonomy" id="2860290"/>
    <lineage>
        <taxon>Bacteria</taxon>
        <taxon>Pseudomonadati</taxon>
        <taxon>Pseudomonadota</taxon>
        <taxon>Gammaproteobacteria</taxon>
        <taxon>Lysobacterales</taxon>
        <taxon>Lysobacteraceae</taxon>
        <taxon>Stenotrophomonas</taxon>
        <taxon>Stenotrophomonas maltophilia group</taxon>
    </lineage>
</organism>
<dbReference type="EMBL" id="BTRJ01000034">
    <property type="protein sequence ID" value="GMR28792.1"/>
    <property type="molecule type" value="Genomic_DNA"/>
</dbReference>
<comment type="caution">
    <text evidence="2">The sequence shown here is derived from an EMBL/GenBank/DDBJ whole genome shotgun (WGS) entry which is preliminary data.</text>
</comment>